<reference evidence="3" key="1">
    <citation type="journal article" date="2014" name="Int. J. Syst. Evol. Microbiol.">
        <title>Complete genome sequence of Corynebacterium casei LMG S-19264T (=DSM 44701T), isolated from a smear-ripened cheese.</title>
        <authorList>
            <consortium name="US DOE Joint Genome Institute (JGI-PGF)"/>
            <person name="Walter F."/>
            <person name="Albersmeier A."/>
            <person name="Kalinowski J."/>
            <person name="Ruckert C."/>
        </authorList>
    </citation>
    <scope>NUCLEOTIDE SEQUENCE</scope>
    <source>
        <strain evidence="3">CGMCC 1.10749</strain>
    </source>
</reference>
<dbReference type="EMBL" id="BMEA01000004">
    <property type="protein sequence ID" value="GGB89047.1"/>
    <property type="molecule type" value="Genomic_DNA"/>
</dbReference>
<name>A0A8H9FVV6_9MICO</name>
<dbReference type="InterPro" id="IPR012349">
    <property type="entry name" value="Split_barrel_FMN-bd"/>
</dbReference>
<dbReference type="PANTHER" id="PTHR35176:SF2">
    <property type="entry name" value="F420H(2)-DEPENDENT REDUCTASE RV1155"/>
    <property type="match status" value="1"/>
</dbReference>
<dbReference type="InterPro" id="IPR011576">
    <property type="entry name" value="Pyridox_Oxase_N"/>
</dbReference>
<dbReference type="GO" id="GO:0016627">
    <property type="term" value="F:oxidoreductase activity, acting on the CH-CH group of donors"/>
    <property type="evidence" value="ECO:0007669"/>
    <property type="project" value="TreeGrafter"/>
</dbReference>
<dbReference type="GO" id="GO:0070967">
    <property type="term" value="F:coenzyme F420 binding"/>
    <property type="evidence" value="ECO:0007669"/>
    <property type="project" value="TreeGrafter"/>
</dbReference>
<dbReference type="NCBIfam" id="TIGR03618">
    <property type="entry name" value="Rv1155_F420"/>
    <property type="match status" value="1"/>
</dbReference>
<keyword evidence="1" id="KW-0560">Oxidoreductase</keyword>
<evidence type="ECO:0000256" key="1">
    <source>
        <dbReference type="ARBA" id="ARBA00023002"/>
    </source>
</evidence>
<dbReference type="RefSeq" id="WP_052117058.1">
    <property type="nucleotide sequence ID" value="NZ_BMEA01000004.1"/>
</dbReference>
<feature type="domain" description="Pyridoxamine 5'-phosphate oxidase N-terminal" evidence="2">
    <location>
        <begin position="5"/>
        <end position="136"/>
    </location>
</feature>
<dbReference type="AlphaFoldDB" id="A0A8H9FVV6"/>
<sequence length="146" mass="15844">MDIDEALAFARSGRESVLTTIRRDGRPQLSNVLHHVGEDGTIAISTTAGRAKVKNVAREPWTALHVNGSSFFSYAVLEGTASVTEPASSPDDEVADALVDLYRALAGEHEDWDAYRRAMVEERRVVLTITPTQAYGMADLPRASGT</sequence>
<dbReference type="SUPFAM" id="SSF50475">
    <property type="entry name" value="FMN-binding split barrel"/>
    <property type="match status" value="1"/>
</dbReference>
<evidence type="ECO:0000259" key="2">
    <source>
        <dbReference type="Pfam" id="PF01243"/>
    </source>
</evidence>
<dbReference type="GO" id="GO:0005829">
    <property type="term" value="C:cytosol"/>
    <property type="evidence" value="ECO:0007669"/>
    <property type="project" value="TreeGrafter"/>
</dbReference>
<dbReference type="InterPro" id="IPR019920">
    <property type="entry name" value="F420-binding_dom_put"/>
</dbReference>
<organism evidence="3 4">
    <name type="scientific">Knoellia flava</name>
    <dbReference type="NCBI Taxonomy" id="913969"/>
    <lineage>
        <taxon>Bacteria</taxon>
        <taxon>Bacillati</taxon>
        <taxon>Actinomycetota</taxon>
        <taxon>Actinomycetes</taxon>
        <taxon>Micrococcales</taxon>
        <taxon>Intrasporangiaceae</taxon>
        <taxon>Knoellia</taxon>
    </lineage>
</organism>
<accession>A0A8H9FVV6</accession>
<evidence type="ECO:0000313" key="4">
    <source>
        <dbReference type="Proteomes" id="UP000628079"/>
    </source>
</evidence>
<gene>
    <name evidence="3" type="ORF">GCM10011314_31080</name>
</gene>
<dbReference type="Pfam" id="PF01243">
    <property type="entry name" value="PNPOx_N"/>
    <property type="match status" value="1"/>
</dbReference>
<dbReference type="Gene3D" id="2.30.110.10">
    <property type="entry name" value="Electron Transport, Fmn-binding Protein, Chain A"/>
    <property type="match status" value="1"/>
</dbReference>
<dbReference type="PANTHER" id="PTHR35176">
    <property type="entry name" value="HEME OXYGENASE HI_0854-RELATED"/>
    <property type="match status" value="1"/>
</dbReference>
<dbReference type="Proteomes" id="UP000628079">
    <property type="component" value="Unassembled WGS sequence"/>
</dbReference>
<comment type="caution">
    <text evidence="3">The sequence shown here is derived from an EMBL/GenBank/DDBJ whole genome shotgun (WGS) entry which is preliminary data.</text>
</comment>
<evidence type="ECO:0000313" key="3">
    <source>
        <dbReference type="EMBL" id="GGB89047.1"/>
    </source>
</evidence>
<reference evidence="3" key="2">
    <citation type="submission" date="2020-09" db="EMBL/GenBank/DDBJ databases">
        <authorList>
            <person name="Sun Q."/>
            <person name="Zhou Y."/>
        </authorList>
    </citation>
    <scope>NUCLEOTIDE SEQUENCE</scope>
    <source>
        <strain evidence="3">CGMCC 1.10749</strain>
    </source>
</reference>
<proteinExistence type="predicted"/>
<dbReference type="InterPro" id="IPR052019">
    <property type="entry name" value="F420H2_bilvrd_red/Heme_oxyg"/>
</dbReference>
<protein>
    <submittedName>
        <fullName evidence="3">Putative pyridoxine/pyridoxamine 5'-phosphate oxidase</fullName>
    </submittedName>
</protein>